<sequence>MAPGGGPFAQWGMSLILAPGTAWNDVLARVAAAAPEAFVADRLRNLYAGGWQDSGTPVDLCTPVDGSVIAQVSRVDAATAADAVRAATRAHHDWAVTPLAGRRARVCAAVEALALHRDLLALTLAWEIGKPWRLACADVDRALDGVRWYAEQIERQVAGREPLPGPVSNIASWNYPMSVLVHAELVQLLAGNAVIAKTPSQGGAVCLTLAHALMARAGLPVTLLSGSGDELSEVLVRDPAIGAVAFVGGRSNGGKVAGALLDSDKRHFIEQEGLNAWGIWEFSQWDLLAGHLRKGFEYGKQRCTAYPRFVVQRDLVDAFLDVYLPVVKSVRFGHPLAVEQAGDPLPELDFGPLISAAKADELRRKVDEAIRGGAVPLHRGAPGAGRFLDGQDIRAYVGPTALLAPPGRSRLMHAEPFGPVDTIIVVDTADELLSAMNASNGALVASLAVDDEELAVKLAQDVQAYKVGINKPRSRGDREETFGGRGASWKGAFVGGDLLVQAVTVGEPGERLYGNFPDYTSFPPTP</sequence>
<proteinExistence type="predicted"/>
<dbReference type="Pfam" id="PF00171">
    <property type="entry name" value="Aldedh"/>
    <property type="match status" value="1"/>
</dbReference>
<dbReference type="Gene3D" id="3.40.605.10">
    <property type="entry name" value="Aldehyde Dehydrogenase, Chain A, domain 1"/>
    <property type="match status" value="1"/>
</dbReference>
<reference evidence="3 4" key="1">
    <citation type="submission" date="2018-11" db="EMBL/GenBank/DDBJ databases">
        <title>Sequencing the genomes of 1000 actinobacteria strains.</title>
        <authorList>
            <person name="Klenk H.-P."/>
        </authorList>
    </citation>
    <scope>NUCLEOTIDE SEQUENCE [LARGE SCALE GENOMIC DNA]</scope>
    <source>
        <strain evidence="3 4">DSM 43634</strain>
    </source>
</reference>
<dbReference type="PANTHER" id="PTHR11699">
    <property type="entry name" value="ALDEHYDE DEHYDROGENASE-RELATED"/>
    <property type="match status" value="1"/>
</dbReference>
<dbReference type="InterPro" id="IPR015590">
    <property type="entry name" value="Aldehyde_DH_dom"/>
</dbReference>
<dbReference type="Gene3D" id="3.40.309.10">
    <property type="entry name" value="Aldehyde Dehydrogenase, Chain A, domain 2"/>
    <property type="match status" value="1"/>
</dbReference>
<evidence type="ECO:0000313" key="4">
    <source>
        <dbReference type="Proteomes" id="UP000271683"/>
    </source>
</evidence>
<accession>A0A3N1GGX1</accession>
<evidence type="ECO:0000259" key="2">
    <source>
        <dbReference type="Pfam" id="PF00171"/>
    </source>
</evidence>
<dbReference type="SUPFAM" id="SSF53720">
    <property type="entry name" value="ALDH-like"/>
    <property type="match status" value="1"/>
</dbReference>
<protein>
    <submittedName>
        <fullName evidence="3">Acyl-CoA reductase-like NAD-dependent aldehyde dehydrogenase</fullName>
    </submittedName>
</protein>
<dbReference type="InterPro" id="IPR016162">
    <property type="entry name" value="Ald_DH_N"/>
</dbReference>
<gene>
    <name evidence="3" type="ORF">EDD30_2279</name>
</gene>
<dbReference type="InterPro" id="IPR016163">
    <property type="entry name" value="Ald_DH_C"/>
</dbReference>
<evidence type="ECO:0000256" key="1">
    <source>
        <dbReference type="ARBA" id="ARBA00023002"/>
    </source>
</evidence>
<dbReference type="InterPro" id="IPR016161">
    <property type="entry name" value="Ald_DH/histidinol_DH"/>
</dbReference>
<name>A0A3N1GGX1_9ACTN</name>
<organism evidence="3 4">
    <name type="scientific">Couchioplanes caeruleus</name>
    <dbReference type="NCBI Taxonomy" id="56438"/>
    <lineage>
        <taxon>Bacteria</taxon>
        <taxon>Bacillati</taxon>
        <taxon>Actinomycetota</taxon>
        <taxon>Actinomycetes</taxon>
        <taxon>Micromonosporales</taxon>
        <taxon>Micromonosporaceae</taxon>
        <taxon>Couchioplanes</taxon>
    </lineage>
</organism>
<keyword evidence="1" id="KW-0560">Oxidoreductase</keyword>
<dbReference type="EMBL" id="RJKL01000001">
    <property type="protein sequence ID" value="ROP29484.1"/>
    <property type="molecule type" value="Genomic_DNA"/>
</dbReference>
<dbReference type="Proteomes" id="UP000271683">
    <property type="component" value="Unassembled WGS sequence"/>
</dbReference>
<dbReference type="GO" id="GO:0016620">
    <property type="term" value="F:oxidoreductase activity, acting on the aldehyde or oxo group of donors, NAD or NADP as acceptor"/>
    <property type="evidence" value="ECO:0007669"/>
    <property type="project" value="InterPro"/>
</dbReference>
<evidence type="ECO:0000313" key="3">
    <source>
        <dbReference type="EMBL" id="ROP29484.1"/>
    </source>
</evidence>
<dbReference type="AlphaFoldDB" id="A0A3N1GGX1"/>
<feature type="domain" description="Aldehyde dehydrogenase" evidence="2">
    <location>
        <begin position="54"/>
        <end position="498"/>
    </location>
</feature>
<comment type="caution">
    <text evidence="3">The sequence shown here is derived from an EMBL/GenBank/DDBJ whole genome shotgun (WGS) entry which is preliminary data.</text>
</comment>